<evidence type="ECO:0000313" key="1">
    <source>
        <dbReference type="EMBL" id="GCA63195.1"/>
    </source>
</evidence>
<dbReference type="AlphaFoldDB" id="A0A391NNK4"/>
<gene>
    <name evidence="1" type="ORF">KIPB_008441</name>
</gene>
<dbReference type="Proteomes" id="UP000265618">
    <property type="component" value="Unassembled WGS sequence"/>
</dbReference>
<dbReference type="EMBL" id="BDIP01002616">
    <property type="protein sequence ID" value="GCA63195.1"/>
    <property type="molecule type" value="Genomic_DNA"/>
</dbReference>
<name>A0A391NNK4_9EUKA</name>
<accession>A0A391NNK4</accession>
<evidence type="ECO:0000313" key="2">
    <source>
        <dbReference type="Proteomes" id="UP000265618"/>
    </source>
</evidence>
<organism evidence="1 2">
    <name type="scientific">Kipferlia bialata</name>
    <dbReference type="NCBI Taxonomy" id="797122"/>
    <lineage>
        <taxon>Eukaryota</taxon>
        <taxon>Metamonada</taxon>
        <taxon>Carpediemonas-like organisms</taxon>
        <taxon>Kipferlia</taxon>
    </lineage>
</organism>
<keyword evidence="2" id="KW-1185">Reference proteome</keyword>
<reference evidence="1 2" key="1">
    <citation type="journal article" date="2018" name="PLoS ONE">
        <title>The draft genome of Kipferlia bialata reveals reductive genome evolution in fornicate parasites.</title>
        <authorList>
            <person name="Tanifuji G."/>
            <person name="Takabayashi S."/>
            <person name="Kume K."/>
            <person name="Takagi M."/>
            <person name="Nakayama T."/>
            <person name="Kamikawa R."/>
            <person name="Inagaki Y."/>
            <person name="Hashimoto T."/>
        </authorList>
    </citation>
    <scope>NUCLEOTIDE SEQUENCE [LARGE SCALE GENOMIC DNA]</scope>
    <source>
        <strain evidence="1">NY0173</strain>
    </source>
</reference>
<sequence>MARKPPLPPALLTSGLPACLWDETHPTLAELLLHMNAVTCAKWERGT</sequence>
<protein>
    <submittedName>
        <fullName evidence="1">Uncharacterized protein</fullName>
    </submittedName>
</protein>
<proteinExistence type="predicted"/>
<feature type="non-terminal residue" evidence="1">
    <location>
        <position position="47"/>
    </location>
</feature>
<comment type="caution">
    <text evidence="1">The sequence shown here is derived from an EMBL/GenBank/DDBJ whole genome shotgun (WGS) entry which is preliminary data.</text>
</comment>